<evidence type="ECO:0000256" key="1">
    <source>
        <dbReference type="SAM" id="MobiDB-lite"/>
    </source>
</evidence>
<dbReference type="EMBL" id="ADBL01002581">
    <property type="status" value="NOT_ANNOTATED_CDS"/>
    <property type="molecule type" value="Genomic_DNA"/>
</dbReference>
<proteinExistence type="predicted"/>
<reference evidence="3" key="4">
    <citation type="journal article" date="2015" name="G3 (Bethesda)">
        <title>Genome sequences of three phytopathogenic species of the Magnaporthaceae family of fungi.</title>
        <authorList>
            <person name="Okagaki L.H."/>
            <person name="Nunes C.C."/>
            <person name="Sailsbery J."/>
            <person name="Clay B."/>
            <person name="Brown D."/>
            <person name="John T."/>
            <person name="Oh Y."/>
            <person name="Young N."/>
            <person name="Fitzgerald M."/>
            <person name="Haas B.J."/>
            <person name="Zeng Q."/>
            <person name="Young S."/>
            <person name="Adiconis X."/>
            <person name="Fan L."/>
            <person name="Levin J.Z."/>
            <person name="Mitchell T.K."/>
            <person name="Okubara P.A."/>
            <person name="Farman M.L."/>
            <person name="Kohn L.M."/>
            <person name="Birren B."/>
            <person name="Ma L.-J."/>
            <person name="Dean R.A."/>
        </authorList>
    </citation>
    <scope>NUCLEOTIDE SEQUENCE</scope>
    <source>
        <strain evidence="3">ATCC 64411 / 73-15</strain>
    </source>
</reference>
<protein>
    <submittedName>
        <fullName evidence="2 3">Uncharacterized protein</fullName>
    </submittedName>
</protein>
<dbReference type="EnsemblFungi" id="MAPG_10054T0">
    <property type="protein sequence ID" value="MAPG_10054T0"/>
    <property type="gene ID" value="MAPG_10054"/>
</dbReference>
<reference evidence="3" key="5">
    <citation type="submission" date="2015-06" db="UniProtKB">
        <authorList>
            <consortium name="EnsemblFungi"/>
        </authorList>
    </citation>
    <scope>IDENTIFICATION</scope>
    <source>
        <strain evidence="3">ATCC 64411</strain>
    </source>
</reference>
<dbReference type="VEuPathDB" id="FungiDB:MAPG_10054"/>
<dbReference type="Proteomes" id="UP000011715">
    <property type="component" value="Unassembled WGS sequence"/>
</dbReference>
<dbReference type="AlphaFoldDB" id="A0A0C4EBK2"/>
<evidence type="ECO:0000313" key="4">
    <source>
        <dbReference type="Proteomes" id="UP000011715"/>
    </source>
</evidence>
<evidence type="ECO:0000313" key="2">
    <source>
        <dbReference type="EMBL" id="KLU91536.1"/>
    </source>
</evidence>
<keyword evidence="4" id="KW-1185">Reference proteome</keyword>
<dbReference type="EMBL" id="GL876977">
    <property type="protein sequence ID" value="KLU91536.1"/>
    <property type="molecule type" value="Genomic_DNA"/>
</dbReference>
<name>A0A0C4EBK2_MAGP6</name>
<reference evidence="2" key="1">
    <citation type="submission" date="2010-05" db="EMBL/GenBank/DDBJ databases">
        <title>The Genome Sequence of Magnaporthe poae strain ATCC 64411.</title>
        <authorList>
            <consortium name="The Broad Institute Genome Sequencing Platform"/>
            <consortium name="Broad Institute Genome Sequencing Center for Infectious Disease"/>
            <person name="Ma L.-J."/>
            <person name="Dead R."/>
            <person name="Young S."/>
            <person name="Zeng Q."/>
            <person name="Koehrsen M."/>
            <person name="Alvarado L."/>
            <person name="Berlin A."/>
            <person name="Chapman S.B."/>
            <person name="Chen Z."/>
            <person name="Freedman E."/>
            <person name="Gellesch M."/>
            <person name="Goldberg J."/>
            <person name="Griggs A."/>
            <person name="Gujja S."/>
            <person name="Heilman E.R."/>
            <person name="Heiman D."/>
            <person name="Hepburn T."/>
            <person name="Howarth C."/>
            <person name="Jen D."/>
            <person name="Larson L."/>
            <person name="Mehta T."/>
            <person name="Neiman D."/>
            <person name="Pearson M."/>
            <person name="Roberts A."/>
            <person name="Saif S."/>
            <person name="Shea T."/>
            <person name="Shenoy N."/>
            <person name="Sisk P."/>
            <person name="Stolte C."/>
            <person name="Sykes S."/>
            <person name="Walk T."/>
            <person name="White J."/>
            <person name="Yandava C."/>
            <person name="Haas B."/>
            <person name="Nusbaum C."/>
            <person name="Birren B."/>
        </authorList>
    </citation>
    <scope>NUCLEOTIDE SEQUENCE</scope>
    <source>
        <strain evidence="2">ATCC 64411</strain>
    </source>
</reference>
<evidence type="ECO:0000313" key="3">
    <source>
        <dbReference type="EnsemblFungi" id="MAPG_10054T0"/>
    </source>
</evidence>
<gene>
    <name evidence="2" type="ORF">MAPG_10054</name>
</gene>
<feature type="region of interest" description="Disordered" evidence="1">
    <location>
        <begin position="92"/>
        <end position="119"/>
    </location>
</feature>
<reference evidence="2" key="3">
    <citation type="submission" date="2011-03" db="EMBL/GenBank/DDBJ databases">
        <title>Annotation of Magnaporthe poae ATCC 64411.</title>
        <authorList>
            <person name="Ma L.-J."/>
            <person name="Dead R."/>
            <person name="Young S.K."/>
            <person name="Zeng Q."/>
            <person name="Gargeya S."/>
            <person name="Fitzgerald M."/>
            <person name="Haas B."/>
            <person name="Abouelleil A."/>
            <person name="Alvarado L."/>
            <person name="Arachchi H.M."/>
            <person name="Berlin A."/>
            <person name="Brown A."/>
            <person name="Chapman S.B."/>
            <person name="Chen Z."/>
            <person name="Dunbar C."/>
            <person name="Freedman E."/>
            <person name="Gearin G."/>
            <person name="Gellesch M."/>
            <person name="Goldberg J."/>
            <person name="Griggs A."/>
            <person name="Gujja S."/>
            <person name="Heiman D."/>
            <person name="Howarth C."/>
            <person name="Larson L."/>
            <person name="Lui A."/>
            <person name="MacDonald P.J.P."/>
            <person name="Mehta T."/>
            <person name="Montmayeur A."/>
            <person name="Murphy C."/>
            <person name="Neiman D."/>
            <person name="Pearson M."/>
            <person name="Priest M."/>
            <person name="Roberts A."/>
            <person name="Saif S."/>
            <person name="Shea T."/>
            <person name="Shenoy N."/>
            <person name="Sisk P."/>
            <person name="Stolte C."/>
            <person name="Sykes S."/>
            <person name="Yandava C."/>
            <person name="Wortman J."/>
            <person name="Nusbaum C."/>
            <person name="Birren B."/>
        </authorList>
    </citation>
    <scope>NUCLEOTIDE SEQUENCE</scope>
    <source>
        <strain evidence="2">ATCC 64411</strain>
    </source>
</reference>
<accession>A0A0C4EBK2</accession>
<reference evidence="4" key="2">
    <citation type="submission" date="2010-05" db="EMBL/GenBank/DDBJ databases">
        <title>The genome sequence of Magnaporthe poae strain ATCC 64411.</title>
        <authorList>
            <person name="Ma L.-J."/>
            <person name="Dead R."/>
            <person name="Young S."/>
            <person name="Zeng Q."/>
            <person name="Koehrsen M."/>
            <person name="Alvarado L."/>
            <person name="Berlin A."/>
            <person name="Chapman S.B."/>
            <person name="Chen Z."/>
            <person name="Freedman E."/>
            <person name="Gellesch M."/>
            <person name="Goldberg J."/>
            <person name="Griggs A."/>
            <person name="Gujja S."/>
            <person name="Heilman E.R."/>
            <person name="Heiman D."/>
            <person name="Hepburn T."/>
            <person name="Howarth C."/>
            <person name="Jen D."/>
            <person name="Larson L."/>
            <person name="Mehta T."/>
            <person name="Neiman D."/>
            <person name="Pearson M."/>
            <person name="Roberts A."/>
            <person name="Saif S."/>
            <person name="Shea T."/>
            <person name="Shenoy N."/>
            <person name="Sisk P."/>
            <person name="Stolte C."/>
            <person name="Sykes S."/>
            <person name="Walk T."/>
            <person name="White J."/>
            <person name="Yandava C."/>
            <person name="Haas B."/>
            <person name="Nusbaum C."/>
            <person name="Birren B."/>
        </authorList>
    </citation>
    <scope>NUCLEOTIDE SEQUENCE [LARGE SCALE GENOMIC DNA]</scope>
    <source>
        <strain evidence="4">ATCC 64411 / 73-15</strain>
    </source>
</reference>
<organism evidence="3 4">
    <name type="scientific">Magnaporthiopsis poae (strain ATCC 64411 / 73-15)</name>
    <name type="common">Kentucky bluegrass fungus</name>
    <name type="synonym">Magnaporthe poae</name>
    <dbReference type="NCBI Taxonomy" id="644358"/>
    <lineage>
        <taxon>Eukaryota</taxon>
        <taxon>Fungi</taxon>
        <taxon>Dikarya</taxon>
        <taxon>Ascomycota</taxon>
        <taxon>Pezizomycotina</taxon>
        <taxon>Sordariomycetes</taxon>
        <taxon>Sordariomycetidae</taxon>
        <taxon>Magnaporthales</taxon>
        <taxon>Magnaporthaceae</taxon>
        <taxon>Magnaporthiopsis</taxon>
    </lineage>
</organism>
<sequence length="222" mass="25019">MAICSEAREAAIRFNFRPWPVIFLYVPPRVRSLKEDSEIDEQIFLNAYYNAITGRPTLGIQGGAFDSARHLADVVGRYLGSDISSIDFEWRADSDDDDEPAPIPRVVDPQLRTAGPRSGSLVASVAKKGSRKEIRVSKVPCSVHYLEVVWMDHLTKHMLQITELLDNSQVFSHVRDVSINVLWDFGDDDDAELGCAVFQMELQGDRLVGWLDELKDDGERLL</sequence>